<dbReference type="EMBL" id="FO117613">
    <property type="protein sequence ID" value="CCG00606.1"/>
    <property type="molecule type" value="Genomic_DNA"/>
</dbReference>
<protein>
    <submittedName>
        <fullName evidence="1">Uncharacterized protein</fullName>
    </submittedName>
</protein>
<proteinExistence type="predicted"/>
<reference evidence="1" key="1">
    <citation type="journal article" date="2012" name="Environ. Microbiol.">
        <title>Genomic content of uncultured Bacteroidetes from contrasting oceanic provinces in the North Atlantic Ocean.</title>
        <authorList>
            <person name="Gomez-Pereira P.R."/>
            <person name="Schuler M."/>
            <person name="Fuchs B.M."/>
            <person name="Bennke C."/>
            <person name="Teeling H."/>
            <person name="Waldmann J."/>
            <person name="Richter M."/>
            <person name="Barbe V."/>
            <person name="Bataille E."/>
            <person name="Glockner F.O."/>
            <person name="Amann R."/>
        </authorList>
    </citation>
    <scope>NUCLEOTIDE SEQUENCE</scope>
</reference>
<gene>
    <name evidence="1" type="ORF">VIS_S3DIC30007</name>
</gene>
<dbReference type="AlphaFoldDB" id="H6RHU5"/>
<accession>H6RHU5</accession>
<dbReference type="InterPro" id="IPR018914">
    <property type="entry name" value="DUF2480"/>
</dbReference>
<evidence type="ECO:0000313" key="1">
    <source>
        <dbReference type="EMBL" id="CCG00606.1"/>
    </source>
</evidence>
<reference evidence="1" key="2">
    <citation type="submission" date="2012-02" db="EMBL/GenBank/DDBJ databases">
        <authorList>
            <person name="Genoscope - CEA"/>
        </authorList>
    </citation>
    <scope>NUCLEOTIDE SEQUENCE</scope>
</reference>
<organism evidence="1">
    <name type="scientific">uncultured Flavobacteriia bacterium</name>
    <dbReference type="NCBI Taxonomy" id="212695"/>
    <lineage>
        <taxon>Bacteria</taxon>
        <taxon>Pseudomonadati</taxon>
        <taxon>Bacteroidota</taxon>
        <taxon>Flavobacteriia</taxon>
        <taxon>environmental samples</taxon>
    </lineage>
</organism>
<name>H6RHU5_9BACT</name>
<sequence length="171" mass="19870">MQEEIKNRVTESKLITFDLEDFYPEGIRIELDISQFLFEGMLLKEKDFRASVNKHNWEQYKDSYVALTNTNDALVPAWAFMLLTTHLTPMTKRVSIGNLEQLEISNFNKIIEDLDVSNYTDKLIIIKGCSNKPIPENTYLQLIQKLQPVVKSLMYGEACSSVPLYKRKSRK</sequence>
<dbReference type="Pfam" id="PF10652">
    <property type="entry name" value="DUF2480"/>
    <property type="match status" value="1"/>
</dbReference>